<reference evidence="18 19" key="1">
    <citation type="submission" date="2018-10" db="EMBL/GenBank/DDBJ databases">
        <title>Draft genome sequence of Bacillus salarius IM0101, isolated from a hypersaline soil in Inner Mongolia, China.</title>
        <authorList>
            <person name="Yamprayoonswat W."/>
            <person name="Boonvisut S."/>
            <person name="Jumpathong W."/>
            <person name="Sittihan S."/>
            <person name="Ruangsuj P."/>
            <person name="Wanthongcharoen S."/>
            <person name="Thongpramul N."/>
            <person name="Pimmason S."/>
            <person name="Yu B."/>
            <person name="Yasawong M."/>
        </authorList>
    </citation>
    <scope>NUCLEOTIDE SEQUENCE [LARGE SCALE GENOMIC DNA]</scope>
    <source>
        <strain evidence="18 19">IM0101</strain>
    </source>
</reference>
<evidence type="ECO:0000256" key="2">
    <source>
        <dbReference type="ARBA" id="ARBA00022741"/>
    </source>
</evidence>
<dbReference type="FunFam" id="3.40.50.300:FF:001236">
    <property type="entry name" value="ATP-dependent helicase/nuclease subunit A"/>
    <property type="match status" value="1"/>
</dbReference>
<dbReference type="GO" id="GO:0008408">
    <property type="term" value="F:3'-5' exonuclease activity"/>
    <property type="evidence" value="ECO:0007669"/>
    <property type="project" value="UniProtKB-UniRule"/>
</dbReference>
<comment type="similarity">
    <text evidence="13">Belongs to the helicase family. AddA subfamily.</text>
</comment>
<evidence type="ECO:0000256" key="15">
    <source>
        <dbReference type="SAM" id="Coils"/>
    </source>
</evidence>
<dbReference type="GO" id="GO:0003690">
    <property type="term" value="F:double-stranded DNA binding"/>
    <property type="evidence" value="ECO:0007669"/>
    <property type="project" value="UniProtKB-UniRule"/>
</dbReference>
<evidence type="ECO:0000256" key="9">
    <source>
        <dbReference type="ARBA" id="ARBA00023204"/>
    </source>
</evidence>
<evidence type="ECO:0000259" key="17">
    <source>
        <dbReference type="PROSITE" id="PS51217"/>
    </source>
</evidence>
<dbReference type="PROSITE" id="PS51198">
    <property type="entry name" value="UVRD_HELICASE_ATP_BIND"/>
    <property type="match status" value="1"/>
</dbReference>
<keyword evidence="6 13" id="KW-0269">Exonuclease</keyword>
<comment type="cofactor">
    <cofactor evidence="13">
        <name>Mg(2+)</name>
        <dbReference type="ChEBI" id="CHEBI:18420"/>
    </cofactor>
</comment>
<dbReference type="PROSITE" id="PS51217">
    <property type="entry name" value="UVRD_HELICASE_CTER"/>
    <property type="match status" value="1"/>
</dbReference>
<dbReference type="SUPFAM" id="SSF52980">
    <property type="entry name" value="Restriction endonuclease-like"/>
    <property type="match status" value="1"/>
</dbReference>
<dbReference type="EC" id="3.1.-.-" evidence="13"/>
<evidence type="ECO:0000313" key="18">
    <source>
        <dbReference type="EMBL" id="RSL33733.1"/>
    </source>
</evidence>
<evidence type="ECO:0000256" key="8">
    <source>
        <dbReference type="ARBA" id="ARBA00023125"/>
    </source>
</evidence>
<dbReference type="Gene3D" id="1.10.274.50">
    <property type="match status" value="1"/>
</dbReference>
<evidence type="ECO:0000256" key="4">
    <source>
        <dbReference type="ARBA" id="ARBA00022801"/>
    </source>
</evidence>
<keyword evidence="3 13" id="KW-0227">DNA damage</keyword>
<dbReference type="Proteomes" id="UP000275076">
    <property type="component" value="Unassembled WGS sequence"/>
</dbReference>
<keyword evidence="5 13" id="KW-0347">Helicase</keyword>
<keyword evidence="8 13" id="KW-0238">DNA-binding</keyword>
<dbReference type="PANTHER" id="PTHR11070">
    <property type="entry name" value="UVRD / RECB / PCRA DNA HELICASE FAMILY MEMBER"/>
    <property type="match status" value="1"/>
</dbReference>
<evidence type="ECO:0000256" key="13">
    <source>
        <dbReference type="HAMAP-Rule" id="MF_01451"/>
    </source>
</evidence>
<dbReference type="PANTHER" id="PTHR11070:SF48">
    <property type="entry name" value="ATP-DEPENDENT HELICASE_NUCLEASE SUBUNIT A"/>
    <property type="match status" value="1"/>
</dbReference>
<feature type="coiled-coil region" evidence="15">
    <location>
        <begin position="256"/>
        <end position="316"/>
    </location>
</feature>
<dbReference type="Pfam" id="PF13361">
    <property type="entry name" value="UvrD_C"/>
    <property type="match status" value="1"/>
</dbReference>
<dbReference type="Gene3D" id="3.40.50.300">
    <property type="entry name" value="P-loop containing nucleotide triphosphate hydrolases"/>
    <property type="match status" value="4"/>
</dbReference>
<dbReference type="SUPFAM" id="SSF52540">
    <property type="entry name" value="P-loop containing nucleoside triphosphate hydrolases"/>
    <property type="match status" value="1"/>
</dbReference>
<dbReference type="InterPro" id="IPR014152">
    <property type="entry name" value="AddA"/>
</dbReference>
<comment type="function">
    <text evidence="13">The heterodimer acts as both an ATP-dependent DNA helicase and an ATP-dependent, dual-direction single-stranded exonuclease. Recognizes the chi site generating a DNA molecule suitable for the initiation of homologous recombination. The AddA nuclease domain is required for chi fragment generation; this subunit has the helicase and 3' -&gt; 5' nuclease activities.</text>
</comment>
<dbReference type="GO" id="GO:0016887">
    <property type="term" value="F:ATP hydrolysis activity"/>
    <property type="evidence" value="ECO:0007669"/>
    <property type="project" value="RHEA"/>
</dbReference>
<dbReference type="InterPro" id="IPR011335">
    <property type="entry name" value="Restrct_endonuc-II-like"/>
</dbReference>
<keyword evidence="19" id="KW-1185">Reference proteome</keyword>
<feature type="binding site" evidence="14">
    <location>
        <begin position="31"/>
        <end position="38"/>
    </location>
    <ligand>
        <name>ATP</name>
        <dbReference type="ChEBI" id="CHEBI:30616"/>
    </ligand>
</feature>
<feature type="domain" description="UvrD-like helicase ATP-binding" evidence="16">
    <location>
        <begin position="10"/>
        <end position="472"/>
    </location>
</feature>
<dbReference type="EC" id="5.6.2.4" evidence="13"/>
<dbReference type="AlphaFoldDB" id="A0A3R9P8H9"/>
<accession>A0A3R9P8H9</accession>
<organism evidence="18 19">
    <name type="scientific">Salibacterium salarium</name>
    <dbReference type="NCBI Taxonomy" id="284579"/>
    <lineage>
        <taxon>Bacteria</taxon>
        <taxon>Bacillati</taxon>
        <taxon>Bacillota</taxon>
        <taxon>Bacilli</taxon>
        <taxon>Bacillales</taxon>
        <taxon>Bacillaceae</taxon>
    </lineage>
</organism>
<dbReference type="InterPro" id="IPR014017">
    <property type="entry name" value="DNA_helicase_UvrD-like_C"/>
</dbReference>
<evidence type="ECO:0000256" key="14">
    <source>
        <dbReference type="PROSITE-ProRule" id="PRU00560"/>
    </source>
</evidence>
<evidence type="ECO:0000256" key="11">
    <source>
        <dbReference type="ARBA" id="ARBA00034617"/>
    </source>
</evidence>
<evidence type="ECO:0000256" key="1">
    <source>
        <dbReference type="ARBA" id="ARBA00022722"/>
    </source>
</evidence>
<feature type="domain" description="UvrD-like helicase C-terminal" evidence="17">
    <location>
        <begin position="499"/>
        <end position="793"/>
    </location>
</feature>
<evidence type="ECO:0000313" key="19">
    <source>
        <dbReference type="Proteomes" id="UP000275076"/>
    </source>
</evidence>
<keyword evidence="10 13" id="KW-0413">Isomerase</keyword>
<dbReference type="Gene3D" id="3.90.320.10">
    <property type="match status" value="1"/>
</dbReference>
<comment type="caution">
    <text evidence="18">The sequence shown here is derived from an EMBL/GenBank/DDBJ whole genome shotgun (WGS) entry which is preliminary data.</text>
</comment>
<keyword evidence="9 13" id="KW-0234">DNA repair</keyword>
<dbReference type="GO" id="GO:0033202">
    <property type="term" value="C:DNA helicase complex"/>
    <property type="evidence" value="ECO:0007669"/>
    <property type="project" value="TreeGrafter"/>
</dbReference>
<dbReference type="GO" id="GO:0005829">
    <property type="term" value="C:cytosol"/>
    <property type="evidence" value="ECO:0007669"/>
    <property type="project" value="TreeGrafter"/>
</dbReference>
<evidence type="ECO:0000256" key="7">
    <source>
        <dbReference type="ARBA" id="ARBA00022840"/>
    </source>
</evidence>
<comment type="catalytic activity">
    <reaction evidence="11 13">
        <text>Couples ATP hydrolysis with the unwinding of duplex DNA by translocating in the 3'-5' direction.</text>
        <dbReference type="EC" id="5.6.2.4"/>
    </reaction>
</comment>
<keyword evidence="15" id="KW-0175">Coiled coil</keyword>
<dbReference type="InterPro" id="IPR027417">
    <property type="entry name" value="P-loop_NTPase"/>
</dbReference>
<gene>
    <name evidence="13 18" type="primary">addA</name>
    <name evidence="18" type="ORF">D7Z54_08530</name>
</gene>
<evidence type="ECO:0000256" key="12">
    <source>
        <dbReference type="ARBA" id="ARBA00048988"/>
    </source>
</evidence>
<comment type="catalytic activity">
    <reaction evidence="12 13">
        <text>ATP + H2O = ADP + phosphate + H(+)</text>
        <dbReference type="Rhea" id="RHEA:13065"/>
        <dbReference type="ChEBI" id="CHEBI:15377"/>
        <dbReference type="ChEBI" id="CHEBI:15378"/>
        <dbReference type="ChEBI" id="CHEBI:30616"/>
        <dbReference type="ChEBI" id="CHEBI:43474"/>
        <dbReference type="ChEBI" id="CHEBI:456216"/>
        <dbReference type="EC" id="5.6.2.4"/>
    </reaction>
</comment>
<evidence type="ECO:0000256" key="3">
    <source>
        <dbReference type="ARBA" id="ARBA00022763"/>
    </source>
</evidence>
<dbReference type="InterPro" id="IPR000212">
    <property type="entry name" value="DNA_helicase_UvrD/REP"/>
</dbReference>
<dbReference type="EMBL" id="RBVX01000006">
    <property type="protein sequence ID" value="RSL33733.1"/>
    <property type="molecule type" value="Genomic_DNA"/>
</dbReference>
<keyword evidence="1 13" id="KW-0540">Nuclease</keyword>
<comment type="subunit">
    <text evidence="13">Heterodimer of AddA and AddB/RexB.</text>
</comment>
<keyword evidence="2 13" id="KW-0547">Nucleotide-binding</keyword>
<protein>
    <recommendedName>
        <fullName evidence="13">ATP-dependent helicase/nuclease subunit A</fullName>
        <ecNumber evidence="13">3.1.-.-</ecNumber>
        <ecNumber evidence="13">5.6.2.4</ecNumber>
    </recommendedName>
    <alternativeName>
        <fullName evidence="13">ATP-dependent helicase/nuclease AddA</fullName>
    </alternativeName>
    <alternativeName>
        <fullName evidence="13">DNA 3'-5' helicase AddA</fullName>
    </alternativeName>
</protein>
<evidence type="ECO:0000256" key="6">
    <source>
        <dbReference type="ARBA" id="ARBA00022839"/>
    </source>
</evidence>
<evidence type="ECO:0000256" key="10">
    <source>
        <dbReference type="ARBA" id="ARBA00023235"/>
    </source>
</evidence>
<dbReference type="GO" id="GO:0000724">
    <property type="term" value="P:double-strand break repair via homologous recombination"/>
    <property type="evidence" value="ECO:0007669"/>
    <property type="project" value="UniProtKB-UniRule"/>
</dbReference>
<sequence>MQWKNKPDGSGWTDSQWEAISGSGSNLLVSAAAGSGKTAVLVERIIYKITQNDPPVDVDKLLIVTFTKAAAAEMKSRISAALMREINKDPGSLHLQRQLSLVNRAHISTLHSFCMAVIRKYYYKLNIDPQFRILDETEGELMREEILEDVFEERYKSESEETFLDVAERFSGDRSDEGLRNVVRKLFHFSRSHPDPSAWLQKTADYYEVDTDQSMDDLVWGEEIWKDAMTRLTASVEMLQKAKNICLETEGPLPYLENFEEDEKQLNNLIEATDWNTLYSSFQSITFGRLKTIKKNEEVDENLQSKAKKLRETIKKEVTSVKQEAFNQSPEELLQDIKEMTVPIHTLVETVEMFSQSYQAAKEEKGVVDFSDLEQLCLAILNEEGSEAAEDFRHRFAEIMVDEYQDTNHAQEAILQTISNGNNLFLVGDVKQSVYRFRLADPGLFLDKYKQYNREHGIPGWRINLDQNFRSRREIIDATNFIFKQLMDERTGEVMYDDTAELKVGNEDYPDTTNTSELVLLNKGDPIQQTTSDEEDAEEDMETAQLEARWIAKKIKQLINEKHQVLDKETKQMRQMTFRDIVILMRSMPWASTFMEECKKQGLPVYAELSGGYFEAVEINVMLSLLKVIDNPRQDIPLASVLRSPIVGMDEEDLANIRMMDRQGLFYDALKETVHHGPDTNWRKKAVSFYENLRIWRQRARSEALSEFIWDLLQETGYYDFSGGMPGGKQRQANLLALYDRARMYEKTSFRGLFRFLRFIERIQERGDDLGTARALGEQEDVIRLMTIHKSKGLEFPIVFLAGMNKQFNFQDLNNKMLLHKQLGIGSKYIDPEQRIVKNSIPQLALKIRNHRESIAEEMRVLYVAMTRAKEKLYMIGTLRKAEKTIESWLDWTDQENWLLPEFERLKAKSFLDWVGPAVFRHNAANAWHNKDIVGNHALFHYPSSWQIHFIERHEIAEPETDDEVSIEATEQALINQDIIETNTGKYEQIHSQLTWKYPYEKAVIQPSKQTVSQFKRTIEDEYSESSFQTGFHSKYAERPLFMQQSSSRPAEKGTALHTFMEHLPIQDDVTKQYCLEFTSRLVEKELLTADQADMIDIDGVVTFFQTELGERMKKAKQVNREIPFSYGKRNNLEDDMILIQGAIDCVFKEADDNLVLLDFKTDALKNRFSSNIDQGIEMMKNRYQSQIDLYREALSSIWNKDIKEAYIYAFDGAYVIDMMN</sequence>
<dbReference type="CDD" id="cd18807">
    <property type="entry name" value="SF1_C_UvrD"/>
    <property type="match status" value="1"/>
</dbReference>
<keyword evidence="4 13" id="KW-0378">Hydrolase</keyword>
<dbReference type="GO" id="GO:0043138">
    <property type="term" value="F:3'-5' DNA helicase activity"/>
    <property type="evidence" value="ECO:0007669"/>
    <property type="project" value="UniProtKB-UniRule"/>
</dbReference>
<dbReference type="Pfam" id="PF00580">
    <property type="entry name" value="UvrD-helicase"/>
    <property type="match status" value="1"/>
</dbReference>
<dbReference type="HAMAP" id="MF_01451">
    <property type="entry name" value="AddA"/>
    <property type="match status" value="1"/>
</dbReference>
<keyword evidence="7 13" id="KW-0067">ATP-binding</keyword>
<dbReference type="RefSeq" id="WP_125555415.1">
    <property type="nucleotide sequence ID" value="NZ_RBVX01000006.1"/>
</dbReference>
<dbReference type="OrthoDB" id="9810135at2"/>
<dbReference type="NCBIfam" id="TIGR02785">
    <property type="entry name" value="addA_Gpos"/>
    <property type="match status" value="1"/>
</dbReference>
<evidence type="ECO:0000256" key="5">
    <source>
        <dbReference type="ARBA" id="ARBA00022806"/>
    </source>
</evidence>
<evidence type="ECO:0000259" key="16">
    <source>
        <dbReference type="PROSITE" id="PS51198"/>
    </source>
</evidence>
<proteinExistence type="inferred from homology"/>
<dbReference type="InterPro" id="IPR014016">
    <property type="entry name" value="UvrD-like_ATP-bd"/>
</dbReference>
<name>A0A3R9P8H9_9BACI</name>
<dbReference type="InterPro" id="IPR011604">
    <property type="entry name" value="PDDEXK-like_dom_sf"/>
</dbReference>
<dbReference type="GO" id="GO:0005524">
    <property type="term" value="F:ATP binding"/>
    <property type="evidence" value="ECO:0007669"/>
    <property type="project" value="UniProtKB-UniRule"/>
</dbReference>